<feature type="region of interest" description="Disordered" evidence="1">
    <location>
        <begin position="221"/>
        <end position="261"/>
    </location>
</feature>
<organism evidence="3">
    <name type="scientific">Blumeria graminis f. sp. tritici 96224</name>
    <dbReference type="NCBI Taxonomy" id="1268274"/>
    <lineage>
        <taxon>Eukaryota</taxon>
        <taxon>Fungi</taxon>
        <taxon>Dikarya</taxon>
        <taxon>Ascomycota</taxon>
        <taxon>Pezizomycotina</taxon>
        <taxon>Leotiomycetes</taxon>
        <taxon>Erysiphales</taxon>
        <taxon>Erysiphaceae</taxon>
        <taxon>Blumeria</taxon>
    </lineage>
</organism>
<dbReference type="SUPFAM" id="SSF47923">
    <property type="entry name" value="Ypt/Rab-GAP domain of gyp1p"/>
    <property type="match status" value="2"/>
</dbReference>
<feature type="compositionally biased region" description="Low complexity" evidence="1">
    <location>
        <begin position="9"/>
        <end position="27"/>
    </location>
</feature>
<proteinExistence type="predicted"/>
<protein>
    <submittedName>
        <fullName evidence="3">Bgt-481</fullName>
    </submittedName>
</protein>
<dbReference type="GO" id="GO:0031267">
    <property type="term" value="F:small GTPase binding"/>
    <property type="evidence" value="ECO:0007669"/>
    <property type="project" value="TreeGrafter"/>
</dbReference>
<dbReference type="Gene3D" id="1.10.10.750">
    <property type="entry name" value="Ypt/Rab-GAP domain of gyp1p, domain 1"/>
    <property type="match status" value="1"/>
</dbReference>
<dbReference type="FunFam" id="1.10.10.750:FF:000013">
    <property type="entry name" value="Similar to TBC domain protein"/>
    <property type="match status" value="1"/>
</dbReference>
<name>A0A381LIL3_BLUGR</name>
<dbReference type="OrthoDB" id="289721at2759"/>
<accession>A0A381LIL3</accession>
<dbReference type="InterPro" id="IPR050302">
    <property type="entry name" value="Rab_GAP_TBC_domain"/>
</dbReference>
<dbReference type="Pfam" id="PF00566">
    <property type="entry name" value="RabGAP-TBC"/>
    <property type="match status" value="1"/>
</dbReference>
<evidence type="ECO:0000256" key="1">
    <source>
        <dbReference type="SAM" id="MobiDB-lite"/>
    </source>
</evidence>
<feature type="domain" description="Rab-GAP TBC" evidence="2">
    <location>
        <begin position="428"/>
        <end position="635"/>
    </location>
</feature>
<dbReference type="InterPro" id="IPR035969">
    <property type="entry name" value="Rab-GAP_TBC_sf"/>
</dbReference>
<dbReference type="GO" id="GO:0005096">
    <property type="term" value="F:GTPase activator activity"/>
    <property type="evidence" value="ECO:0007669"/>
    <property type="project" value="TreeGrafter"/>
</dbReference>
<dbReference type="Gene3D" id="1.10.8.270">
    <property type="entry name" value="putative rabgap domain of human tbc1 domain family member 14 like domains"/>
    <property type="match status" value="1"/>
</dbReference>
<evidence type="ECO:0000313" key="3">
    <source>
        <dbReference type="EMBL" id="SUZ13006.1"/>
    </source>
</evidence>
<gene>
    <name evidence="3" type="ORF">BGT96224V2_LOCUS6160</name>
</gene>
<dbReference type="InterPro" id="IPR000195">
    <property type="entry name" value="Rab-GAP-TBC_dom"/>
</dbReference>
<dbReference type="SMART" id="SM00164">
    <property type="entry name" value="TBC"/>
    <property type="match status" value="1"/>
</dbReference>
<reference evidence="3" key="1">
    <citation type="submission" date="2018-07" db="EMBL/GenBank/DDBJ databases">
        <authorList>
            <person name="Quirk P.G."/>
            <person name="Krulwich T.A."/>
        </authorList>
    </citation>
    <scope>NUCLEOTIDE SEQUENCE</scope>
    <source>
        <strain evidence="3">96224</strain>
    </source>
</reference>
<dbReference type="PROSITE" id="PS50086">
    <property type="entry name" value="TBC_RABGAP"/>
    <property type="match status" value="1"/>
</dbReference>
<sequence>MPSSPPPLSSSKSSKSASFPSSYSSDDLSTIKYVGNFEDIALDDESPTDNEFREHSIKIASEHNSGFQSDVRIISRDSFLSIKNTGRRRTSKETKSGKKISAHLSPANAIGIGTKESGSSFFSLQTGNSYVANPGPAEFPFRRNRSVSPTVPLGQKLPSILAPHPRRFTWQVNKERKTAEELERECDENDGGDVPDECFLENVPISPQLLSRQNLNIKILSTSPEQRNKGKVKPLGNGTSPQPAEQGELRSPRLGVSRGLNLLPPTNLDNFKLRTKSWSAAMSDLNQEAKQLTEALAEHQREVGSQDHLPKKIEAKPTLAELPPLRKTDIMIDPLPISREKEAVLSRTRPSWLPPKDPAEEKRHLKEYQKMMNCSLEADRRKEALRREKLACRDANAKSLSRTWEDHVLPNWETAIRQKHTRELWWKGISPRSRGSVWMKAIGNDLKLSDTSFTAALGRAQALLKAIESGERLTPEEEEKKLGLDMIEIDVKNTFCELKIFQSNGPLHKSLIEILRAYIMYRSDVGYVYGTSASAALLLLNLPTPLDAFITLSNLLNRPLSLSFHMSDTAATKRACTLLFSILMQKAPRLYTHLTSPTVKFTPEFVFRGLFTSMGTAYLSVDNAARLWDIMVFEGDAIILRATAAYLINIEAQLFSVDTTEQILELFMRNPLVIDEDKWLNSLKSVSKA</sequence>
<dbReference type="InterPro" id="IPR053949">
    <property type="entry name" value="SBE2/SBE22_M"/>
</dbReference>
<dbReference type="Pfam" id="PF22874">
    <property type="entry name" value="SBE2_M"/>
    <property type="match status" value="1"/>
</dbReference>
<dbReference type="EMBL" id="UIGY01000209">
    <property type="protein sequence ID" value="SUZ13006.1"/>
    <property type="molecule type" value="Genomic_DNA"/>
</dbReference>
<dbReference type="PANTHER" id="PTHR47219">
    <property type="entry name" value="RAB GTPASE-ACTIVATING PROTEIN 1-LIKE"/>
    <property type="match status" value="1"/>
</dbReference>
<dbReference type="PANTHER" id="PTHR47219:SF15">
    <property type="entry name" value="TBC1 DOMAIN FAMILY MEMBER 12 ISOFORM X1"/>
    <property type="match status" value="1"/>
</dbReference>
<dbReference type="Gene3D" id="1.10.472.80">
    <property type="entry name" value="Ypt/Rab-GAP domain of gyp1p, domain 3"/>
    <property type="match status" value="1"/>
</dbReference>
<dbReference type="AlphaFoldDB" id="A0A381LIL3"/>
<evidence type="ECO:0000259" key="2">
    <source>
        <dbReference type="PROSITE" id="PS50086"/>
    </source>
</evidence>
<feature type="region of interest" description="Disordered" evidence="1">
    <location>
        <begin position="1"/>
        <end position="27"/>
    </location>
</feature>